<keyword evidence="3" id="KW-0804">Transcription</keyword>
<dbReference type="Gene3D" id="1.10.10.60">
    <property type="entry name" value="Homeodomain-like"/>
    <property type="match status" value="2"/>
</dbReference>
<dbReference type="SUPFAM" id="SSF46689">
    <property type="entry name" value="Homeodomain-like"/>
    <property type="match status" value="1"/>
</dbReference>
<keyword evidence="2 5" id="KW-0238">DNA-binding</keyword>
<dbReference type="InterPro" id="IPR003313">
    <property type="entry name" value="AraC-bd"/>
</dbReference>
<keyword evidence="6" id="KW-1185">Reference proteome</keyword>
<dbReference type="InterPro" id="IPR014710">
    <property type="entry name" value="RmlC-like_jellyroll"/>
</dbReference>
<dbReference type="RefSeq" id="WP_068591087.1">
    <property type="nucleotide sequence ID" value="NZ_FTNK01000006.1"/>
</dbReference>
<dbReference type="PRINTS" id="PR00032">
    <property type="entry name" value="HTHARAC"/>
</dbReference>
<sequence length="298" mass="34546">MRTELEVFSDLSERLDYNLPNFQLYVRKGPLHQFDRYAAACHWHPDLEFILVLDGSMNFFVNGNTVHIDEGKGIFVNSKRLHYAYSPDMTDCSFIVVAIHPSLIGRDTWEGKEYWEEKFGPNSEDYLLLTDQLQWQREVLQALNQIYNEMHSTARNPFRLLSQAMAICAYMGDHLKEISGHLANDQLSATIWKMTGFIHQHYENKIMLDDIAAAGSVCRSRCCELLGHYVGQSPNSYLIRYRIQKSCEMLQETDRTISEIASSSGFQSASYFSYAFRKEIGVVPQAYRKKHRFYSDKS</sequence>
<dbReference type="InterPro" id="IPR020449">
    <property type="entry name" value="Tscrpt_reg_AraC-type_HTH"/>
</dbReference>
<comment type="caution">
    <text evidence="5">The sequence shown here is derived from an EMBL/GenBank/DDBJ whole genome shotgun (WGS) entry which is preliminary data.</text>
</comment>
<gene>
    <name evidence="5" type="ORF">SAMN05421578_1064</name>
</gene>
<dbReference type="PROSITE" id="PS01124">
    <property type="entry name" value="HTH_ARAC_FAMILY_2"/>
    <property type="match status" value="1"/>
</dbReference>
<protein>
    <submittedName>
        <fullName evidence="5">AraC-type DNA-binding protein</fullName>
    </submittedName>
</protein>
<dbReference type="EMBL" id="FTNK01000006">
    <property type="protein sequence ID" value="SIR01644.1"/>
    <property type="molecule type" value="Genomic_DNA"/>
</dbReference>
<dbReference type="Proteomes" id="UP000186666">
    <property type="component" value="Unassembled WGS sequence"/>
</dbReference>
<dbReference type="SMART" id="SM00342">
    <property type="entry name" value="HTH_ARAC"/>
    <property type="match status" value="1"/>
</dbReference>
<organism evidence="5 6">
    <name type="scientific">Paenibacillus macquariensis</name>
    <dbReference type="NCBI Taxonomy" id="948756"/>
    <lineage>
        <taxon>Bacteria</taxon>
        <taxon>Bacillati</taxon>
        <taxon>Bacillota</taxon>
        <taxon>Bacilli</taxon>
        <taxon>Bacillales</taxon>
        <taxon>Paenibacillaceae</taxon>
        <taxon>Paenibacillus</taxon>
    </lineage>
</organism>
<evidence type="ECO:0000313" key="5">
    <source>
        <dbReference type="EMBL" id="SIR01644.1"/>
    </source>
</evidence>
<proteinExistence type="predicted"/>
<name>A0ABY1JYY2_9BACL</name>
<reference evidence="5 6" key="1">
    <citation type="submission" date="2017-01" db="EMBL/GenBank/DDBJ databases">
        <authorList>
            <person name="Varghese N."/>
            <person name="Submissions S."/>
        </authorList>
    </citation>
    <scope>NUCLEOTIDE SEQUENCE [LARGE SCALE GENOMIC DNA]</scope>
    <source>
        <strain evidence="5 6">ATCC 23464</strain>
    </source>
</reference>
<dbReference type="SUPFAM" id="SSF51215">
    <property type="entry name" value="Regulatory protein AraC"/>
    <property type="match status" value="1"/>
</dbReference>
<evidence type="ECO:0000256" key="3">
    <source>
        <dbReference type="ARBA" id="ARBA00023163"/>
    </source>
</evidence>
<evidence type="ECO:0000256" key="1">
    <source>
        <dbReference type="ARBA" id="ARBA00023015"/>
    </source>
</evidence>
<dbReference type="Pfam" id="PF12833">
    <property type="entry name" value="HTH_18"/>
    <property type="match status" value="1"/>
</dbReference>
<dbReference type="InterPro" id="IPR018060">
    <property type="entry name" value="HTH_AraC"/>
</dbReference>
<accession>A0ABY1JYY2</accession>
<evidence type="ECO:0000256" key="2">
    <source>
        <dbReference type="ARBA" id="ARBA00023125"/>
    </source>
</evidence>
<dbReference type="GO" id="GO:0003677">
    <property type="term" value="F:DNA binding"/>
    <property type="evidence" value="ECO:0007669"/>
    <property type="project" value="UniProtKB-KW"/>
</dbReference>
<dbReference type="InterPro" id="IPR037923">
    <property type="entry name" value="HTH-like"/>
</dbReference>
<dbReference type="InterPro" id="IPR009057">
    <property type="entry name" value="Homeodomain-like_sf"/>
</dbReference>
<evidence type="ECO:0000313" key="6">
    <source>
        <dbReference type="Proteomes" id="UP000186666"/>
    </source>
</evidence>
<evidence type="ECO:0000259" key="4">
    <source>
        <dbReference type="PROSITE" id="PS01124"/>
    </source>
</evidence>
<feature type="domain" description="HTH araC/xylS-type" evidence="4">
    <location>
        <begin position="192"/>
        <end position="290"/>
    </location>
</feature>
<keyword evidence="1" id="KW-0805">Transcription regulation</keyword>
<dbReference type="Gene3D" id="2.60.120.10">
    <property type="entry name" value="Jelly Rolls"/>
    <property type="match status" value="1"/>
</dbReference>
<dbReference type="Pfam" id="PF02311">
    <property type="entry name" value="AraC_binding"/>
    <property type="match status" value="1"/>
</dbReference>
<dbReference type="PANTHER" id="PTHR43280">
    <property type="entry name" value="ARAC-FAMILY TRANSCRIPTIONAL REGULATOR"/>
    <property type="match status" value="1"/>
</dbReference>
<dbReference type="PANTHER" id="PTHR43280:SF28">
    <property type="entry name" value="HTH-TYPE TRANSCRIPTIONAL ACTIVATOR RHAS"/>
    <property type="match status" value="1"/>
</dbReference>